<evidence type="ECO:0000256" key="2">
    <source>
        <dbReference type="ARBA" id="ARBA00022741"/>
    </source>
</evidence>
<dbReference type="PANTHER" id="PTHR15140">
    <property type="entry name" value="TUBULIN-SPECIFIC CHAPERONE E"/>
    <property type="match status" value="1"/>
</dbReference>
<keyword evidence="5" id="KW-1133">Transmembrane helix</keyword>
<gene>
    <name evidence="8" type="ORF">Acr_11g0006340</name>
</gene>
<proteinExistence type="predicted"/>
<dbReference type="Gene3D" id="1.20.5.4130">
    <property type="match status" value="1"/>
</dbReference>
<evidence type="ECO:0000256" key="4">
    <source>
        <dbReference type="ARBA" id="ARBA00022840"/>
    </source>
</evidence>
<comment type="caution">
    <text evidence="8">The sequence shown here is derived from an EMBL/GenBank/DDBJ whole genome shotgun (WGS) entry which is preliminary data.</text>
</comment>
<evidence type="ECO:0000259" key="7">
    <source>
        <dbReference type="Pfam" id="PF23598"/>
    </source>
</evidence>
<dbReference type="PANTHER" id="PTHR15140:SF37">
    <property type="entry name" value="UBIQUITIN-LIKE DOMAIN-CONTAINING PROTEIN"/>
    <property type="match status" value="1"/>
</dbReference>
<name>A0A7J0FCE4_9ERIC</name>
<keyword evidence="2" id="KW-0547">Nucleotide-binding</keyword>
<feature type="domain" description="Disease resistance R13L4/SHOC-2-like LRR" evidence="7">
    <location>
        <begin position="160"/>
        <end position="345"/>
    </location>
</feature>
<keyword evidence="9" id="KW-1185">Reference proteome</keyword>
<keyword evidence="5" id="KW-0812">Transmembrane</keyword>
<dbReference type="GO" id="GO:0006952">
    <property type="term" value="P:defense response"/>
    <property type="evidence" value="ECO:0007669"/>
    <property type="project" value="UniProtKB-KW"/>
</dbReference>
<evidence type="ECO:0000256" key="1">
    <source>
        <dbReference type="ARBA" id="ARBA00022737"/>
    </source>
</evidence>
<dbReference type="Proteomes" id="UP000585474">
    <property type="component" value="Unassembled WGS sequence"/>
</dbReference>
<dbReference type="Gene3D" id="3.80.10.10">
    <property type="entry name" value="Ribonuclease Inhibitor"/>
    <property type="match status" value="1"/>
</dbReference>
<dbReference type="Pfam" id="PF18052">
    <property type="entry name" value="Rx_N"/>
    <property type="match status" value="1"/>
</dbReference>
<dbReference type="InterPro" id="IPR038005">
    <property type="entry name" value="RX-like_CC"/>
</dbReference>
<keyword evidence="3" id="KW-0611">Plant defense</keyword>
<keyword evidence="1" id="KW-0677">Repeat</keyword>
<protein>
    <recommendedName>
        <fullName evidence="10">Rx N-terminal domain-containing protein</fullName>
    </recommendedName>
</protein>
<dbReference type="InterPro" id="IPR055414">
    <property type="entry name" value="LRR_R13L4/SHOC2-like"/>
</dbReference>
<sequence length="369" mass="42335">MSEIALAGATSVLRQTIDVLSNLIVDEGSRLSRLREGILWIESEMRHIQSYLEDADANRKITSLVIDIRDLAYDVEDIMDTYFPRIISHRRKGIFSSVFSILRDGRDVWDARRTFAHVDEPYVVGFDMQVKELVTKLNIGDSRFAVISIVGMPGLVDMILSFPWVFWKMKQLRHLSLSFVANANFLRIDVSLPNLQSLHLTMLVSCRYVEGLRLNNLTSLRKLEINGILERRDTLNLSRCENLHKLSLGFYMKNLPDLDKLPPNLTKLTLGWTGLVECPLEFLKKLPKLKVLKLGEFSYESRQIICSGGPDNFPQLEVLEFHTLPKLEELLVEEGAMPRLKKLIIIRCRGLKVIPHRFRNITTTTTTAE</sequence>
<dbReference type="InterPro" id="IPR041118">
    <property type="entry name" value="Rx_N"/>
</dbReference>
<keyword evidence="5" id="KW-0472">Membrane</keyword>
<dbReference type="CDD" id="cd14798">
    <property type="entry name" value="RX-CC_like"/>
    <property type="match status" value="1"/>
</dbReference>
<feature type="domain" description="Disease resistance N-terminal" evidence="6">
    <location>
        <begin position="13"/>
        <end position="93"/>
    </location>
</feature>
<dbReference type="GO" id="GO:0005524">
    <property type="term" value="F:ATP binding"/>
    <property type="evidence" value="ECO:0007669"/>
    <property type="project" value="UniProtKB-KW"/>
</dbReference>
<dbReference type="SUPFAM" id="SSF52058">
    <property type="entry name" value="L domain-like"/>
    <property type="match status" value="1"/>
</dbReference>
<evidence type="ECO:0008006" key="10">
    <source>
        <dbReference type="Google" id="ProtNLM"/>
    </source>
</evidence>
<evidence type="ECO:0000313" key="8">
    <source>
        <dbReference type="EMBL" id="GFY96328.1"/>
    </source>
</evidence>
<dbReference type="InterPro" id="IPR032675">
    <property type="entry name" value="LRR_dom_sf"/>
</dbReference>
<evidence type="ECO:0000259" key="6">
    <source>
        <dbReference type="Pfam" id="PF18052"/>
    </source>
</evidence>
<feature type="transmembrane region" description="Helical" evidence="5">
    <location>
        <begin position="144"/>
        <end position="167"/>
    </location>
</feature>
<dbReference type="OrthoDB" id="1405796at2759"/>
<evidence type="ECO:0000256" key="5">
    <source>
        <dbReference type="SAM" id="Phobius"/>
    </source>
</evidence>
<keyword evidence="4" id="KW-0067">ATP-binding</keyword>
<evidence type="ECO:0000313" key="9">
    <source>
        <dbReference type="Proteomes" id="UP000585474"/>
    </source>
</evidence>
<dbReference type="Pfam" id="PF23598">
    <property type="entry name" value="LRR_14"/>
    <property type="match status" value="1"/>
</dbReference>
<accession>A0A7J0FCE4</accession>
<dbReference type="EMBL" id="BJWL01000011">
    <property type="protein sequence ID" value="GFY96328.1"/>
    <property type="molecule type" value="Genomic_DNA"/>
</dbReference>
<reference evidence="8 9" key="1">
    <citation type="submission" date="2019-07" db="EMBL/GenBank/DDBJ databases">
        <title>De Novo Assembly of kiwifruit Actinidia rufa.</title>
        <authorList>
            <person name="Sugita-Konishi S."/>
            <person name="Sato K."/>
            <person name="Mori E."/>
            <person name="Abe Y."/>
            <person name="Kisaki G."/>
            <person name="Hamano K."/>
            <person name="Suezawa K."/>
            <person name="Otani M."/>
            <person name="Fukuda T."/>
            <person name="Manabe T."/>
            <person name="Gomi K."/>
            <person name="Tabuchi M."/>
            <person name="Akimitsu K."/>
            <person name="Kataoka I."/>
        </authorList>
    </citation>
    <scope>NUCLEOTIDE SEQUENCE [LARGE SCALE GENOMIC DNA]</scope>
    <source>
        <strain evidence="9">cv. Fuchu</strain>
    </source>
</reference>
<evidence type="ECO:0000256" key="3">
    <source>
        <dbReference type="ARBA" id="ARBA00022821"/>
    </source>
</evidence>
<organism evidence="8 9">
    <name type="scientific">Actinidia rufa</name>
    <dbReference type="NCBI Taxonomy" id="165716"/>
    <lineage>
        <taxon>Eukaryota</taxon>
        <taxon>Viridiplantae</taxon>
        <taxon>Streptophyta</taxon>
        <taxon>Embryophyta</taxon>
        <taxon>Tracheophyta</taxon>
        <taxon>Spermatophyta</taxon>
        <taxon>Magnoliopsida</taxon>
        <taxon>eudicotyledons</taxon>
        <taxon>Gunneridae</taxon>
        <taxon>Pentapetalae</taxon>
        <taxon>asterids</taxon>
        <taxon>Ericales</taxon>
        <taxon>Actinidiaceae</taxon>
        <taxon>Actinidia</taxon>
    </lineage>
</organism>
<dbReference type="AlphaFoldDB" id="A0A7J0FCE4"/>